<dbReference type="eggNOG" id="KOG2191">
    <property type="taxonomic scope" value="Eukaryota"/>
</dbReference>
<dbReference type="STRING" id="31234.E3MK71"/>
<dbReference type="PROSITE" id="PS50084">
    <property type="entry name" value="KH_TYPE_1"/>
    <property type="match status" value="1"/>
</dbReference>
<evidence type="ECO:0000313" key="6">
    <source>
        <dbReference type="EMBL" id="EFP03877.1"/>
    </source>
</evidence>
<keyword evidence="1" id="KW-0677">Repeat</keyword>
<evidence type="ECO:0000256" key="3">
    <source>
        <dbReference type="SAM" id="MobiDB-lite"/>
    </source>
</evidence>
<proteinExistence type="predicted"/>
<dbReference type="EMBL" id="DS268451">
    <property type="protein sequence ID" value="EFP03877.1"/>
    <property type="molecule type" value="Genomic_DNA"/>
</dbReference>
<dbReference type="GO" id="GO:0003723">
    <property type="term" value="F:RNA binding"/>
    <property type="evidence" value="ECO:0007669"/>
    <property type="project" value="UniProtKB-UniRule"/>
</dbReference>
<dbReference type="Pfam" id="PF00013">
    <property type="entry name" value="KH_1"/>
    <property type="match status" value="1"/>
</dbReference>
<dbReference type="InParanoid" id="E3MK71"/>
<organism evidence="7">
    <name type="scientific">Caenorhabditis remanei</name>
    <name type="common">Caenorhabditis vulgaris</name>
    <dbReference type="NCBI Taxonomy" id="31234"/>
    <lineage>
        <taxon>Eukaryota</taxon>
        <taxon>Metazoa</taxon>
        <taxon>Ecdysozoa</taxon>
        <taxon>Nematoda</taxon>
        <taxon>Chromadorea</taxon>
        <taxon>Rhabditida</taxon>
        <taxon>Rhabditina</taxon>
        <taxon>Rhabditomorpha</taxon>
        <taxon>Rhabditoidea</taxon>
        <taxon>Rhabditidae</taxon>
        <taxon>Peloderinae</taxon>
        <taxon>Caenorhabditis</taxon>
    </lineage>
</organism>
<dbReference type="HOGENOM" id="CLU_068329_0_0_1"/>
<keyword evidence="4" id="KW-0812">Transmembrane</keyword>
<dbReference type="InterPro" id="IPR004088">
    <property type="entry name" value="KH_dom_type_1"/>
</dbReference>
<feature type="transmembrane region" description="Helical" evidence="4">
    <location>
        <begin position="21"/>
        <end position="38"/>
    </location>
</feature>
<evidence type="ECO:0000256" key="4">
    <source>
        <dbReference type="SAM" id="Phobius"/>
    </source>
</evidence>
<keyword evidence="2" id="KW-0694">RNA-binding</keyword>
<dbReference type="Gene3D" id="3.30.1370.10">
    <property type="entry name" value="K Homology domain, type 1"/>
    <property type="match status" value="2"/>
</dbReference>
<reference evidence="6" key="1">
    <citation type="submission" date="2007-07" db="EMBL/GenBank/DDBJ databases">
        <title>PCAP assembly of the Caenorhabditis remanei genome.</title>
        <authorList>
            <consortium name="The Caenorhabditis remanei Sequencing Consortium"/>
            <person name="Wilson R.K."/>
        </authorList>
    </citation>
    <scope>NUCLEOTIDE SEQUENCE [LARGE SCALE GENOMIC DNA]</scope>
    <source>
        <strain evidence="6">PB4641</strain>
    </source>
</reference>
<feature type="compositionally biased region" description="Basic and acidic residues" evidence="3">
    <location>
        <begin position="83"/>
        <end position="94"/>
    </location>
</feature>
<evidence type="ECO:0000256" key="2">
    <source>
        <dbReference type="PROSITE-ProRule" id="PRU00117"/>
    </source>
</evidence>
<evidence type="ECO:0000256" key="1">
    <source>
        <dbReference type="ARBA" id="ARBA00022737"/>
    </source>
</evidence>
<feature type="domain" description="K Homology" evidence="5">
    <location>
        <begin position="189"/>
        <end position="269"/>
    </location>
</feature>
<dbReference type="InterPro" id="IPR036612">
    <property type="entry name" value="KH_dom_type_1_sf"/>
</dbReference>
<name>E3MK71_CAERE</name>
<accession>E3MK71</accession>
<evidence type="ECO:0000313" key="7">
    <source>
        <dbReference type="Proteomes" id="UP000008281"/>
    </source>
</evidence>
<sequence length="335" mass="38230">MRPADVASRNKTKEIVHSKKKRLVIIQHLLILLKIFFFQNPQRRLMIRRRQEKKNDLVQSKSEGTKKQTPPHAKVQNSNNDPANKKAHEGKGEKDGENLSIKILIPSSTMYAIIGSSRDAVMRNLIKEHCCQIQIQASKTTPATSERICLVKGRLDNILVVIESIQKIVREECGDERGNDAFDFDNTPRSNEIKIVMPYTLARKVVGKAGDSIKSIRKDCGCIIEVCPKVGIMEADTSLDRVVTVAHEDSATLLKSVARVFRKVAKKREEDREEKEPSLLCWVSREMCFKRLREEYFLTGEVGGCPTPTRGHPTADEVRKWATDYEEMRNFFFFS</sequence>
<dbReference type="SMART" id="SM00322">
    <property type="entry name" value="KH"/>
    <property type="match status" value="2"/>
</dbReference>
<dbReference type="Proteomes" id="UP000008281">
    <property type="component" value="Unassembled WGS sequence"/>
</dbReference>
<keyword evidence="4" id="KW-0472">Membrane</keyword>
<dbReference type="InterPro" id="IPR004087">
    <property type="entry name" value="KH_dom"/>
</dbReference>
<gene>
    <name evidence="6" type="ORF">CRE_28807</name>
</gene>
<dbReference type="SUPFAM" id="SSF54791">
    <property type="entry name" value="Eukaryotic type KH-domain (KH-domain type I)"/>
    <property type="match status" value="2"/>
</dbReference>
<evidence type="ECO:0000259" key="5">
    <source>
        <dbReference type="SMART" id="SM00322"/>
    </source>
</evidence>
<feature type="region of interest" description="Disordered" evidence="3">
    <location>
        <begin position="52"/>
        <end position="94"/>
    </location>
</feature>
<keyword evidence="4" id="KW-1133">Transmembrane helix</keyword>
<dbReference type="AlphaFoldDB" id="E3MK71"/>
<dbReference type="PANTHER" id="PTHR10288">
    <property type="entry name" value="KH DOMAIN CONTAINING RNA BINDING PROTEIN"/>
    <property type="match status" value="1"/>
</dbReference>
<protein>
    <recommendedName>
        <fullName evidence="5">K Homology domain-containing protein</fullName>
    </recommendedName>
</protein>
<feature type="domain" description="K Homology" evidence="5">
    <location>
        <begin position="97"/>
        <end position="170"/>
    </location>
</feature>
<keyword evidence="7" id="KW-1185">Reference proteome</keyword>
<dbReference type="OrthoDB" id="441329at2759"/>